<keyword evidence="2 5" id="KW-0378">Hydrolase</keyword>
<name>A0A9X2XC77_9HYPH</name>
<feature type="active site" description="Proton donor" evidence="5">
    <location>
        <position position="189"/>
    </location>
</feature>
<dbReference type="Proteomes" id="UP001149009">
    <property type="component" value="Unassembled WGS sequence"/>
</dbReference>
<evidence type="ECO:0000256" key="2">
    <source>
        <dbReference type="ARBA" id="ARBA00022801"/>
    </source>
</evidence>
<proteinExistence type="inferred from homology"/>
<comment type="caution">
    <text evidence="7">The sequence shown here is derived from an EMBL/GenBank/DDBJ whole genome shotgun (WGS) entry which is preliminary data.</text>
</comment>
<evidence type="ECO:0000256" key="4">
    <source>
        <dbReference type="ARBA" id="ARBA00023080"/>
    </source>
</evidence>
<protein>
    <recommendedName>
        <fullName evidence="5">Adenine deaminase</fullName>
        <shortName evidence="5">ADE</shortName>
        <ecNumber evidence="5">3.5.4.2</ecNumber>
    </recommendedName>
    <alternativeName>
        <fullName evidence="5">Adenine aminohydrolase</fullName>
        <shortName evidence="5">AAH</shortName>
    </alternativeName>
</protein>
<comment type="similarity">
    <text evidence="5">Belongs to the metallo-dependent hydrolases superfamily. Adenosine and AMP deaminases family. Adenine deaminase type 2 subfamily.</text>
</comment>
<dbReference type="EMBL" id="JAODNV010000026">
    <property type="protein sequence ID" value="MCT8992141.1"/>
    <property type="molecule type" value="Genomic_DNA"/>
</dbReference>
<dbReference type="InterPro" id="IPR006330">
    <property type="entry name" value="Ado/ade_deaminase"/>
</dbReference>
<reference evidence="7" key="1">
    <citation type="submission" date="2022-08" db="EMBL/GenBank/DDBJ databases">
        <title>Chelativorans sichuanense sp. nov., a paraffin oil-degrading bacterium isolated from a mixture of oil-based drill cuttings and paddy soil.</title>
        <authorList>
            <person name="Yu J."/>
            <person name="Liu H."/>
            <person name="Chen Q."/>
        </authorList>
    </citation>
    <scope>NUCLEOTIDE SEQUENCE</scope>
    <source>
        <strain evidence="7">SCAU 2101</strain>
    </source>
</reference>
<evidence type="ECO:0000313" key="7">
    <source>
        <dbReference type="EMBL" id="MCT8992141.1"/>
    </source>
</evidence>
<dbReference type="Pfam" id="PF00962">
    <property type="entry name" value="A_deaminase"/>
    <property type="match status" value="1"/>
</dbReference>
<keyword evidence="4 5" id="KW-0546">Nucleotide metabolism</keyword>
<dbReference type="EC" id="3.5.4.2" evidence="5"/>
<keyword evidence="8" id="KW-1185">Reference proteome</keyword>
<feature type="domain" description="Adenosine deaminase" evidence="6">
    <location>
        <begin position="4"/>
        <end position="321"/>
    </location>
</feature>
<keyword evidence="1 5" id="KW-0479">Metal-binding</keyword>
<dbReference type="CDD" id="cd01320">
    <property type="entry name" value="ADA"/>
    <property type="match status" value="1"/>
</dbReference>
<dbReference type="GO" id="GO:0000034">
    <property type="term" value="F:adenine deaminase activity"/>
    <property type="evidence" value="ECO:0007669"/>
    <property type="project" value="UniProtKB-UniRule"/>
</dbReference>
<comment type="cofactor">
    <cofactor evidence="5">
        <name>Zn(2+)</name>
        <dbReference type="ChEBI" id="CHEBI:29105"/>
    </cofactor>
    <text evidence="5">Binds 1 zinc ion per subunit.</text>
</comment>
<dbReference type="AlphaFoldDB" id="A0A9X2XC77"/>
<comment type="function">
    <text evidence="5">Catalyzes the hydrolytic deamination of adenine to hypoxanthine. Plays an important role in the purine salvage pathway and in nitrogen catabolism.</text>
</comment>
<sequence>MVLKAELHCHIEGAASPRLIEEQARKYGADVSGFIRDGAYFWHDFTTFLSAYDRAASLFRTPEDYALLAETYLKELAAQGAIYAEFFTSPDHAERAGLSAQAYTDSLGEGIMRARAATGIEARMIVTGVRHFGPEAVEKAASFAARCGHPLVTGFGVAGDERVGHPRDFSRAFAIAREAGFGITIHAGEFAGAESVEAALDHTRPSRIGHGVRAIENPELVRRIADEGIVLEVCPVSNIVLGVFPDYAHHPLPQLVAAGCRITLNSDDPPHFHTNLAREYAVAAEHFGLNETALRSVTRTALEAAFVDEETRGRLLSRLDAQEQPA</sequence>
<accession>A0A9X2XC77</accession>
<evidence type="ECO:0000313" key="8">
    <source>
        <dbReference type="Proteomes" id="UP001149009"/>
    </source>
</evidence>
<dbReference type="InterPro" id="IPR028892">
    <property type="entry name" value="ADE"/>
</dbReference>
<dbReference type="GO" id="GO:0008270">
    <property type="term" value="F:zinc ion binding"/>
    <property type="evidence" value="ECO:0007669"/>
    <property type="project" value="UniProtKB-UniRule"/>
</dbReference>
<comment type="catalytic activity">
    <reaction evidence="5">
        <text>adenine + H2O + H(+) = hypoxanthine + NH4(+)</text>
        <dbReference type="Rhea" id="RHEA:23688"/>
        <dbReference type="ChEBI" id="CHEBI:15377"/>
        <dbReference type="ChEBI" id="CHEBI:15378"/>
        <dbReference type="ChEBI" id="CHEBI:16708"/>
        <dbReference type="ChEBI" id="CHEBI:17368"/>
        <dbReference type="ChEBI" id="CHEBI:28938"/>
        <dbReference type="EC" id="3.5.4.2"/>
    </reaction>
</comment>
<evidence type="ECO:0000256" key="3">
    <source>
        <dbReference type="ARBA" id="ARBA00022833"/>
    </source>
</evidence>
<dbReference type="NCBIfam" id="NF006848">
    <property type="entry name" value="PRK09358.1-3"/>
    <property type="match status" value="1"/>
</dbReference>
<feature type="binding site" evidence="5">
    <location>
        <position position="268"/>
    </location>
    <ligand>
        <name>substrate</name>
    </ligand>
</feature>
<dbReference type="GO" id="GO:0009117">
    <property type="term" value="P:nucleotide metabolic process"/>
    <property type="evidence" value="ECO:0007669"/>
    <property type="project" value="UniProtKB-KW"/>
</dbReference>
<dbReference type="GO" id="GO:0043103">
    <property type="term" value="P:hypoxanthine salvage"/>
    <property type="evidence" value="ECO:0007669"/>
    <property type="project" value="UniProtKB-UniRule"/>
</dbReference>
<dbReference type="PANTHER" id="PTHR43114">
    <property type="entry name" value="ADENINE DEAMINASE"/>
    <property type="match status" value="1"/>
</dbReference>
<dbReference type="SUPFAM" id="SSF51556">
    <property type="entry name" value="Metallo-dependent hydrolases"/>
    <property type="match status" value="1"/>
</dbReference>
<feature type="binding site" evidence="5">
    <location>
        <position position="267"/>
    </location>
    <ligand>
        <name>Zn(2+)</name>
        <dbReference type="ChEBI" id="CHEBI:29105"/>
        <note>catalytic</note>
    </ligand>
</feature>
<feature type="binding site" evidence="5">
    <location>
        <position position="186"/>
    </location>
    <ligand>
        <name>Zn(2+)</name>
        <dbReference type="ChEBI" id="CHEBI:29105"/>
        <note>catalytic</note>
    </ligand>
</feature>
<dbReference type="PANTHER" id="PTHR43114:SF6">
    <property type="entry name" value="ADENINE DEAMINASE"/>
    <property type="match status" value="1"/>
</dbReference>
<dbReference type="Gene3D" id="3.20.20.140">
    <property type="entry name" value="Metal-dependent hydrolases"/>
    <property type="match status" value="1"/>
</dbReference>
<dbReference type="InterPro" id="IPR001365">
    <property type="entry name" value="A_deaminase_dom"/>
</dbReference>
<dbReference type="HAMAP" id="MF_01962">
    <property type="entry name" value="Adenine_deaminase"/>
    <property type="match status" value="1"/>
</dbReference>
<evidence type="ECO:0000256" key="5">
    <source>
        <dbReference type="HAMAP-Rule" id="MF_01962"/>
    </source>
</evidence>
<keyword evidence="3 5" id="KW-0862">Zinc</keyword>
<organism evidence="7 8">
    <name type="scientific">Chelativorans petroleitrophicus</name>
    <dbReference type="NCBI Taxonomy" id="2975484"/>
    <lineage>
        <taxon>Bacteria</taxon>
        <taxon>Pseudomonadati</taxon>
        <taxon>Pseudomonadota</taxon>
        <taxon>Alphaproteobacteria</taxon>
        <taxon>Hyphomicrobiales</taxon>
        <taxon>Phyllobacteriaceae</taxon>
        <taxon>Chelativorans</taxon>
    </lineage>
</organism>
<dbReference type="GO" id="GO:0006146">
    <property type="term" value="P:adenine catabolic process"/>
    <property type="evidence" value="ECO:0007669"/>
    <property type="project" value="UniProtKB-UniRule"/>
</dbReference>
<dbReference type="RefSeq" id="WP_261517093.1">
    <property type="nucleotide sequence ID" value="NZ_JAODNV010000026.1"/>
</dbReference>
<dbReference type="NCBIfam" id="TIGR01430">
    <property type="entry name" value="aden_deam"/>
    <property type="match status" value="1"/>
</dbReference>
<feature type="binding site" evidence="5">
    <location>
        <position position="8"/>
    </location>
    <ligand>
        <name>Zn(2+)</name>
        <dbReference type="ChEBI" id="CHEBI:29105"/>
        <note>catalytic</note>
    </ligand>
</feature>
<feature type="site" description="Important for catalytic activity" evidence="5">
    <location>
        <position position="210"/>
    </location>
</feature>
<evidence type="ECO:0000259" key="6">
    <source>
        <dbReference type="Pfam" id="PF00962"/>
    </source>
</evidence>
<evidence type="ECO:0000256" key="1">
    <source>
        <dbReference type="ARBA" id="ARBA00022723"/>
    </source>
</evidence>
<gene>
    <name evidence="7" type="ORF">NYR54_17905</name>
</gene>
<feature type="binding site" evidence="5">
    <location>
        <position position="10"/>
    </location>
    <ligand>
        <name>Zn(2+)</name>
        <dbReference type="ChEBI" id="CHEBI:29105"/>
        <note>catalytic</note>
    </ligand>
</feature>
<dbReference type="InterPro" id="IPR032466">
    <property type="entry name" value="Metal_Hydrolase"/>
</dbReference>